<accession>A0A1Y2HSB5</accession>
<feature type="compositionally biased region" description="Basic and acidic residues" evidence="1">
    <location>
        <begin position="99"/>
        <end position="111"/>
    </location>
</feature>
<comment type="caution">
    <text evidence="2">The sequence shown here is derived from an EMBL/GenBank/DDBJ whole genome shotgun (WGS) entry which is preliminary data.</text>
</comment>
<dbReference type="EMBL" id="MCFL01000012">
    <property type="protein sequence ID" value="ORZ37490.1"/>
    <property type="molecule type" value="Genomic_DNA"/>
</dbReference>
<proteinExistence type="predicted"/>
<evidence type="ECO:0000313" key="3">
    <source>
        <dbReference type="Proteomes" id="UP000193411"/>
    </source>
</evidence>
<sequence>MFIWVYFIAAAINYVHWAVLVINKFCAHLNINCLTIKHPRRGYEGDLLDDQEELGESHGFLSKGLEVVYDAGVEVGGSQVAVVASSSGAAAPATLARSRSPDRRDKGEHLD</sequence>
<organism evidence="2 3">
    <name type="scientific">Catenaria anguillulae PL171</name>
    <dbReference type="NCBI Taxonomy" id="765915"/>
    <lineage>
        <taxon>Eukaryota</taxon>
        <taxon>Fungi</taxon>
        <taxon>Fungi incertae sedis</taxon>
        <taxon>Blastocladiomycota</taxon>
        <taxon>Blastocladiomycetes</taxon>
        <taxon>Blastocladiales</taxon>
        <taxon>Catenariaceae</taxon>
        <taxon>Catenaria</taxon>
    </lineage>
</organism>
<reference evidence="2 3" key="1">
    <citation type="submission" date="2016-07" db="EMBL/GenBank/DDBJ databases">
        <title>Pervasive Adenine N6-methylation of Active Genes in Fungi.</title>
        <authorList>
            <consortium name="DOE Joint Genome Institute"/>
            <person name="Mondo S.J."/>
            <person name="Dannebaum R.O."/>
            <person name="Kuo R.C."/>
            <person name="Labutti K."/>
            <person name="Haridas S."/>
            <person name="Kuo A."/>
            <person name="Salamov A."/>
            <person name="Ahrendt S.R."/>
            <person name="Lipzen A."/>
            <person name="Sullivan W."/>
            <person name="Andreopoulos W.B."/>
            <person name="Clum A."/>
            <person name="Lindquist E."/>
            <person name="Daum C."/>
            <person name="Ramamoorthy G.K."/>
            <person name="Gryganskyi A."/>
            <person name="Culley D."/>
            <person name="Magnuson J.K."/>
            <person name="James T.Y."/>
            <person name="O'Malley M.A."/>
            <person name="Stajich J.E."/>
            <person name="Spatafora J.W."/>
            <person name="Visel A."/>
            <person name="Grigoriev I.V."/>
        </authorList>
    </citation>
    <scope>NUCLEOTIDE SEQUENCE [LARGE SCALE GENOMIC DNA]</scope>
    <source>
        <strain evidence="2 3">PL171</strain>
    </source>
</reference>
<dbReference type="OrthoDB" id="196717at2759"/>
<dbReference type="AlphaFoldDB" id="A0A1Y2HSB5"/>
<keyword evidence="3" id="KW-1185">Reference proteome</keyword>
<dbReference type="Proteomes" id="UP000193411">
    <property type="component" value="Unassembled WGS sequence"/>
</dbReference>
<evidence type="ECO:0000313" key="2">
    <source>
        <dbReference type="EMBL" id="ORZ37490.1"/>
    </source>
</evidence>
<protein>
    <submittedName>
        <fullName evidence="2">Uncharacterized protein</fullName>
    </submittedName>
</protein>
<gene>
    <name evidence="2" type="ORF">BCR44DRAFT_59042</name>
</gene>
<feature type="region of interest" description="Disordered" evidence="1">
    <location>
        <begin position="86"/>
        <end position="111"/>
    </location>
</feature>
<evidence type="ECO:0000256" key="1">
    <source>
        <dbReference type="SAM" id="MobiDB-lite"/>
    </source>
</evidence>
<name>A0A1Y2HSB5_9FUNG</name>